<protein>
    <submittedName>
        <fullName evidence="7">ABC-type transport system, sugar-family ATP-binding protein</fullName>
        <ecNumber evidence="7">3.6.3.-</ecNumber>
    </submittedName>
</protein>
<dbReference type="PATRIC" id="fig|1496.1373.peg.3357"/>
<dbReference type="Pfam" id="PF00005">
    <property type="entry name" value="ABC_tran"/>
    <property type="match status" value="1"/>
</dbReference>
<dbReference type="PANTHER" id="PTHR42788:SF7">
    <property type="entry name" value="NITRATE ABC TRANSPORTER ATP-BINDING PROTEIN"/>
    <property type="match status" value="1"/>
</dbReference>
<evidence type="ECO:0000256" key="3">
    <source>
        <dbReference type="ARBA" id="ARBA00022475"/>
    </source>
</evidence>
<dbReference type="GO" id="GO:0016887">
    <property type="term" value="F:ATP hydrolysis activity"/>
    <property type="evidence" value="ECO:0007669"/>
    <property type="project" value="InterPro"/>
</dbReference>
<dbReference type="PROSITE" id="PS50893">
    <property type="entry name" value="ABC_TRANSPORTER_2"/>
    <property type="match status" value="1"/>
</dbReference>
<name>A0A069A884_CLODI</name>
<keyword evidence="2" id="KW-0813">Transport</keyword>
<reference evidence="7" key="1">
    <citation type="submission" date="2014-07" db="EMBL/GenBank/DDBJ databases">
        <authorList>
            <person name="Monot Marc"/>
        </authorList>
    </citation>
    <scope>NUCLEOTIDE SEQUENCE</scope>
</reference>
<keyword evidence="6" id="KW-0472">Membrane</keyword>
<dbReference type="GO" id="GO:0005886">
    <property type="term" value="C:plasma membrane"/>
    <property type="evidence" value="ECO:0007669"/>
    <property type="project" value="UniProtKB-SubCell"/>
</dbReference>
<sequence length="251" mass="28051">MLQIKNLSKSFPNPYGEPNTIFENLSIDIEDGEFVSIIGSNGTGKSTLLNIISGLIKESSGQITLDSTTITNLAEYKRTQIVSRVFQDPSLGTCPSMTVRENLSLALNKGKLLNLKKCLRHKTNDLEHLLEGISLDLKKYLDIKVQYLSGGQRQSLSLIMSSLASPKVLLLDEHTAALDPKTSNEVIELTDKIVREKNITTLMVTHNLKHALQYGDRLIMLHKGEVVLDVKDKEKEDLTVEEILEKFEYAV</sequence>
<organism evidence="7">
    <name type="scientific">Clostridioides difficile</name>
    <name type="common">Peptoclostridium difficile</name>
    <dbReference type="NCBI Taxonomy" id="1496"/>
    <lineage>
        <taxon>Bacteria</taxon>
        <taxon>Bacillati</taxon>
        <taxon>Bacillota</taxon>
        <taxon>Clostridia</taxon>
        <taxon>Peptostreptococcales</taxon>
        <taxon>Peptostreptococcaceae</taxon>
        <taxon>Clostridioides</taxon>
    </lineage>
</organism>
<dbReference type="RefSeq" id="WP_009895911.1">
    <property type="nucleotide sequence ID" value="NZ_BAABSG010000004.1"/>
</dbReference>
<gene>
    <name evidence="7" type="ORF">BN1096_330002</name>
</gene>
<evidence type="ECO:0000256" key="2">
    <source>
        <dbReference type="ARBA" id="ARBA00022448"/>
    </source>
</evidence>
<evidence type="ECO:0000256" key="6">
    <source>
        <dbReference type="ARBA" id="ARBA00023136"/>
    </source>
</evidence>
<comment type="subcellular location">
    <subcellularLocation>
        <location evidence="1">Cell membrane</location>
        <topology evidence="1">Peripheral membrane protein</topology>
    </subcellularLocation>
</comment>
<dbReference type="SUPFAM" id="SSF52540">
    <property type="entry name" value="P-loop containing nucleoside triphosphate hydrolases"/>
    <property type="match status" value="1"/>
</dbReference>
<evidence type="ECO:0000256" key="1">
    <source>
        <dbReference type="ARBA" id="ARBA00004202"/>
    </source>
</evidence>
<dbReference type="AlphaFoldDB" id="A0A069A884"/>
<dbReference type="EMBL" id="LK932484">
    <property type="protein sequence ID" value="CDS84376.1"/>
    <property type="molecule type" value="Genomic_DNA"/>
</dbReference>
<keyword evidence="4" id="KW-0547">Nucleotide-binding</keyword>
<dbReference type="InterPro" id="IPR003439">
    <property type="entry name" value="ABC_transporter-like_ATP-bd"/>
</dbReference>
<evidence type="ECO:0000256" key="5">
    <source>
        <dbReference type="ARBA" id="ARBA00022840"/>
    </source>
</evidence>
<dbReference type="Gene3D" id="3.40.50.300">
    <property type="entry name" value="P-loop containing nucleotide triphosphate hydrolases"/>
    <property type="match status" value="1"/>
</dbReference>
<dbReference type="PANTHER" id="PTHR42788">
    <property type="entry name" value="TAURINE IMPORT ATP-BINDING PROTEIN-RELATED"/>
    <property type="match status" value="1"/>
</dbReference>
<dbReference type="InterPro" id="IPR003593">
    <property type="entry name" value="AAA+_ATPase"/>
</dbReference>
<dbReference type="InterPro" id="IPR027417">
    <property type="entry name" value="P-loop_NTPase"/>
</dbReference>
<dbReference type="SMART" id="SM00382">
    <property type="entry name" value="AAA"/>
    <property type="match status" value="1"/>
</dbReference>
<keyword evidence="5 7" id="KW-0067">ATP-binding</keyword>
<proteinExistence type="predicted"/>
<keyword evidence="3" id="KW-1003">Cell membrane</keyword>
<dbReference type="InterPro" id="IPR050166">
    <property type="entry name" value="ABC_transporter_ATP-bind"/>
</dbReference>
<dbReference type="KEGG" id="pdf:CD630DERM_08770"/>
<dbReference type="EC" id="3.6.3.-" evidence="7"/>
<dbReference type="GO" id="GO:0005524">
    <property type="term" value="F:ATP binding"/>
    <property type="evidence" value="ECO:0007669"/>
    <property type="project" value="UniProtKB-KW"/>
</dbReference>
<accession>A0A069A884</accession>
<evidence type="ECO:0000256" key="4">
    <source>
        <dbReference type="ARBA" id="ARBA00022741"/>
    </source>
</evidence>
<evidence type="ECO:0000313" key="7">
    <source>
        <dbReference type="EMBL" id="CDS84376.1"/>
    </source>
</evidence>
<keyword evidence="7" id="KW-0378">Hydrolase</keyword>